<protein>
    <submittedName>
        <fullName evidence="5">Polyketide synthase</fullName>
    </submittedName>
</protein>
<keyword evidence="2" id="KW-0597">Phosphoprotein</keyword>
<feature type="domain" description="Carrier" evidence="4">
    <location>
        <begin position="853"/>
        <end position="929"/>
    </location>
</feature>
<dbReference type="SUPFAM" id="SSF50129">
    <property type="entry name" value="GroES-like"/>
    <property type="match status" value="1"/>
</dbReference>
<sequence length="937" mass="101766">MSRFKVSSMQDNLVALKEETLAQVEGTSLQPNTADTVEEALRSYFSDSVSKIGSQFGTESYLSVLKPITQAAKSPLALDVVRLSKDTPALESSMRKKLQKSGWIINEQALPISSTTPSVILVLDELSSPLLTQANEEQSKELKELIGLGKQLLWVTQGAQHQVTNPDAALAHGLFRVIRMEDPNAKLTTLDTERSSGAATEWAIDTVLQSLRSERQKEFIETEYAERGGILYVHRVVPDEAINQFKLDVKEGTEPIVQDLHKPGPTVSLRAERIGTFESLTWAENGTAELPVQEGRVEVEVLAAGVNFKDVAVTMGIMPENEYTLGYEASGIVKRLGPGVTKFAIGDRVCFLNNGSYANRLQVPVGRAHVFPDAMSFESVLIHSASGGVGLSAIQLAQHKDTEIFVTVGTEEKRQFLADNFGISRNHMFSSRDTDFVAAILKATKGRGVDVILNSLTGDMLHESWRICADGGTFVEIGKKDIGHGFLHTKDISDPLIADLLDEIFDLVNAGHVKPISPITTFSFGDIPSALPFIRSGRHIGKVIISDGEIPNVQVPIRPGTQKLALRGDASYLIMGGVKGLCGNLAIHMAQHGAKRIIVVSRSGIADEASQKRAKNCLSYGCKMIEAKDDVGDVFRESSPVIAGVIQGAMILRDKPYESMTLEEYHTAIYGKIQGTWALHNVSLERTQPLDFFTLLSSISGIVSKKGQSNYSAANTFLDAFATYRQSLGLPANALDLGLIEDVGYVAEHGGMDSHFDKRQWAPIFEHTLRQILDLSILQQTSSPINAVSSAQLITGIGFPLPDDSNLIREARLGYHFGQSAAGGSGGKDGANKGDQTIRAFLMMHKSGVDKSALVKLAIELMAAQFTKILRLETEMEPAKSLMAYGLDSLAAVELRNWVRSELEADLTTLDITNASSLIALCEKLISKLPQPEAVAA</sequence>
<dbReference type="Pfam" id="PF08240">
    <property type="entry name" value="ADH_N"/>
    <property type="match status" value="1"/>
</dbReference>
<dbReference type="InterPro" id="IPR057326">
    <property type="entry name" value="KR_dom"/>
</dbReference>
<evidence type="ECO:0000256" key="3">
    <source>
        <dbReference type="ARBA" id="ARBA00023268"/>
    </source>
</evidence>
<dbReference type="InterPro" id="IPR013154">
    <property type="entry name" value="ADH-like_N"/>
</dbReference>
<dbReference type="Pfam" id="PF00550">
    <property type="entry name" value="PP-binding"/>
    <property type="match status" value="1"/>
</dbReference>
<dbReference type="GO" id="GO:0031177">
    <property type="term" value="F:phosphopantetheine binding"/>
    <property type="evidence" value="ECO:0007669"/>
    <property type="project" value="InterPro"/>
</dbReference>
<keyword evidence="6" id="KW-1185">Reference proteome</keyword>
<comment type="caution">
    <text evidence="5">The sequence shown here is derived from an EMBL/GenBank/DDBJ whole genome shotgun (WGS) entry which is preliminary data.</text>
</comment>
<dbReference type="AlphaFoldDB" id="A0A9W9I4R4"/>
<dbReference type="OrthoDB" id="329835at2759"/>
<name>A0A9W9I4R4_9EURO</name>
<dbReference type="Pfam" id="PF08659">
    <property type="entry name" value="KR"/>
    <property type="match status" value="1"/>
</dbReference>
<dbReference type="InterPro" id="IPR056501">
    <property type="entry name" value="NAD-bd_HRPKS_sdrA"/>
</dbReference>
<dbReference type="InterPro" id="IPR036291">
    <property type="entry name" value="NAD(P)-bd_dom_sf"/>
</dbReference>
<dbReference type="RefSeq" id="XP_056543562.1">
    <property type="nucleotide sequence ID" value="XM_056688007.1"/>
</dbReference>
<dbReference type="InterPro" id="IPR006162">
    <property type="entry name" value="Ppantetheine_attach_site"/>
</dbReference>
<evidence type="ECO:0000313" key="6">
    <source>
        <dbReference type="Proteomes" id="UP001149163"/>
    </source>
</evidence>
<dbReference type="GO" id="GO:0006633">
    <property type="term" value="P:fatty acid biosynthetic process"/>
    <property type="evidence" value="ECO:0007669"/>
    <property type="project" value="TreeGrafter"/>
</dbReference>
<organism evidence="5 6">
    <name type="scientific">Penicillium canariense</name>
    <dbReference type="NCBI Taxonomy" id="189055"/>
    <lineage>
        <taxon>Eukaryota</taxon>
        <taxon>Fungi</taxon>
        <taxon>Dikarya</taxon>
        <taxon>Ascomycota</taxon>
        <taxon>Pezizomycotina</taxon>
        <taxon>Eurotiomycetes</taxon>
        <taxon>Eurotiomycetidae</taxon>
        <taxon>Eurotiales</taxon>
        <taxon>Aspergillaceae</taxon>
        <taxon>Penicillium</taxon>
    </lineage>
</organism>
<dbReference type="SMART" id="SM00823">
    <property type="entry name" value="PKS_PP"/>
    <property type="match status" value="1"/>
</dbReference>
<accession>A0A9W9I4R4</accession>
<dbReference type="SUPFAM" id="SSF51735">
    <property type="entry name" value="NAD(P)-binding Rossmann-fold domains"/>
    <property type="match status" value="3"/>
</dbReference>
<reference evidence="5" key="2">
    <citation type="journal article" date="2023" name="IMA Fungus">
        <title>Comparative genomic study of the Penicillium genus elucidates a diverse pangenome and 15 lateral gene transfer events.</title>
        <authorList>
            <person name="Petersen C."/>
            <person name="Sorensen T."/>
            <person name="Nielsen M.R."/>
            <person name="Sondergaard T.E."/>
            <person name="Sorensen J.L."/>
            <person name="Fitzpatrick D.A."/>
            <person name="Frisvad J.C."/>
            <person name="Nielsen K.L."/>
        </authorList>
    </citation>
    <scope>NUCLEOTIDE SEQUENCE</scope>
    <source>
        <strain evidence="5">IBT 26290</strain>
    </source>
</reference>
<dbReference type="SMART" id="SM00829">
    <property type="entry name" value="PKS_ER"/>
    <property type="match status" value="1"/>
</dbReference>
<dbReference type="Pfam" id="PF13602">
    <property type="entry name" value="ADH_zinc_N_2"/>
    <property type="match status" value="1"/>
</dbReference>
<dbReference type="PANTHER" id="PTHR43775:SF18">
    <property type="entry name" value="ENZYME, PUTATIVE (JCVI)-RELATED"/>
    <property type="match status" value="1"/>
</dbReference>
<dbReference type="InterPro" id="IPR036736">
    <property type="entry name" value="ACP-like_sf"/>
</dbReference>
<dbReference type="CDD" id="cd05195">
    <property type="entry name" value="enoyl_red"/>
    <property type="match status" value="1"/>
</dbReference>
<dbReference type="PANTHER" id="PTHR43775">
    <property type="entry name" value="FATTY ACID SYNTHASE"/>
    <property type="match status" value="1"/>
</dbReference>
<dbReference type="GO" id="GO:0004312">
    <property type="term" value="F:fatty acid synthase activity"/>
    <property type="evidence" value="ECO:0007669"/>
    <property type="project" value="TreeGrafter"/>
</dbReference>
<dbReference type="GO" id="GO:0016491">
    <property type="term" value="F:oxidoreductase activity"/>
    <property type="evidence" value="ECO:0007669"/>
    <property type="project" value="InterPro"/>
</dbReference>
<gene>
    <name evidence="5" type="ORF">N7482_005882</name>
</gene>
<dbReference type="GeneID" id="81427183"/>
<evidence type="ECO:0000256" key="2">
    <source>
        <dbReference type="ARBA" id="ARBA00022553"/>
    </source>
</evidence>
<evidence type="ECO:0000259" key="4">
    <source>
        <dbReference type="PROSITE" id="PS50075"/>
    </source>
</evidence>
<proteinExistence type="predicted"/>
<dbReference type="SUPFAM" id="SSF47336">
    <property type="entry name" value="ACP-like"/>
    <property type="match status" value="1"/>
</dbReference>
<dbReference type="Proteomes" id="UP001149163">
    <property type="component" value="Unassembled WGS sequence"/>
</dbReference>
<keyword evidence="3" id="KW-0511">Multifunctional enzyme</keyword>
<evidence type="ECO:0000313" key="5">
    <source>
        <dbReference type="EMBL" id="KAJ5167101.1"/>
    </source>
</evidence>
<dbReference type="InterPro" id="IPR050091">
    <property type="entry name" value="PKS_NRPS_Biosynth_Enz"/>
</dbReference>
<dbReference type="Gene3D" id="3.40.50.720">
    <property type="entry name" value="NAD(P)-binding Rossmann-like Domain"/>
    <property type="match status" value="2"/>
</dbReference>
<dbReference type="PROSITE" id="PS50075">
    <property type="entry name" value="CARRIER"/>
    <property type="match status" value="1"/>
</dbReference>
<dbReference type="Gene3D" id="3.90.180.10">
    <property type="entry name" value="Medium-chain alcohol dehydrogenases, catalytic domain"/>
    <property type="match status" value="2"/>
</dbReference>
<dbReference type="Gene3D" id="1.10.1200.10">
    <property type="entry name" value="ACP-like"/>
    <property type="match status" value="1"/>
</dbReference>
<dbReference type="InterPro" id="IPR011032">
    <property type="entry name" value="GroES-like_sf"/>
</dbReference>
<dbReference type="InterPro" id="IPR020843">
    <property type="entry name" value="ER"/>
</dbReference>
<dbReference type="InterPro" id="IPR020806">
    <property type="entry name" value="PKS_PP-bd"/>
</dbReference>
<dbReference type="SMART" id="SM00822">
    <property type="entry name" value="PKS_KR"/>
    <property type="match status" value="1"/>
</dbReference>
<evidence type="ECO:0000256" key="1">
    <source>
        <dbReference type="ARBA" id="ARBA00022450"/>
    </source>
</evidence>
<dbReference type="InterPro" id="IPR009081">
    <property type="entry name" value="PP-bd_ACP"/>
</dbReference>
<reference evidence="5" key="1">
    <citation type="submission" date="2022-11" db="EMBL/GenBank/DDBJ databases">
        <authorList>
            <person name="Petersen C."/>
        </authorList>
    </citation>
    <scope>NUCLEOTIDE SEQUENCE</scope>
    <source>
        <strain evidence="5">IBT 26290</strain>
    </source>
</reference>
<dbReference type="InterPro" id="IPR013968">
    <property type="entry name" value="PKS_KR"/>
</dbReference>
<dbReference type="PROSITE" id="PS00012">
    <property type="entry name" value="PHOSPHOPANTETHEINE"/>
    <property type="match status" value="1"/>
</dbReference>
<dbReference type="EMBL" id="JAPQKN010000003">
    <property type="protein sequence ID" value="KAJ5167101.1"/>
    <property type="molecule type" value="Genomic_DNA"/>
</dbReference>
<dbReference type="GO" id="GO:0030639">
    <property type="term" value="P:polyketide biosynthetic process"/>
    <property type="evidence" value="ECO:0007669"/>
    <property type="project" value="UniProtKB-ARBA"/>
</dbReference>
<dbReference type="Pfam" id="PF23114">
    <property type="entry name" value="NAD-bd_HRPKS_sdrA"/>
    <property type="match status" value="1"/>
</dbReference>
<keyword evidence="1" id="KW-0596">Phosphopantetheine</keyword>